<protein>
    <submittedName>
        <fullName evidence="2">Uncharacterized protein</fullName>
    </submittedName>
</protein>
<feature type="region of interest" description="Disordered" evidence="1">
    <location>
        <begin position="1"/>
        <end position="44"/>
    </location>
</feature>
<dbReference type="AlphaFoldDB" id="A0A653B1M9"/>
<proteinExistence type="predicted"/>
<name>A0A653B1M9_ECTOL</name>
<sequence>MVSTPTSLLSPPRRTTHSLSEPPELTQRCGSSPAPARGANSRALHSTKVPLKRMSDLQCRDGLGQFAPVVTLGHARLAGPEQLDHQFTLFVIGLQAGNHAIHAGFAHAPELDHAWGSQVQVELGIEHVEPVIQPTQIAHRPRVNLDAVTVTDEHHDRHLTRCRRLDQPGQFGGGQRLGPLMTGQAQGLSTGQVMTLEHGEEVMRVLQRSPVGTQCPHIDLIVATRRPALGRRQQLQLGTLHLGPEALDQRCPGRVVAPLGQVDLVYRKPLAVEDLDAALHVTLAVLGDGEHAGPLRHEQAQVDVGGDHQPHRPIGADGNLAVVPLALVHAVLVAGQRHDVTQRPQRRQQLGPVTAQAHGIHAEAAGGQFGLADTQYGSRITGPQTGLFETQGLPGPVQVDGRQGGGIHTIHRDNSSHGKTCPLFLHSDGNLQTIIYMRIICIR</sequence>
<gene>
    <name evidence="2" type="ORF">POT9AD_1280</name>
</gene>
<accession>A0A653B1M9</accession>
<evidence type="ECO:0000313" key="2">
    <source>
        <dbReference type="EMBL" id="VDN62266.1"/>
    </source>
</evidence>
<evidence type="ECO:0000256" key="1">
    <source>
        <dbReference type="SAM" id="MobiDB-lite"/>
    </source>
</evidence>
<dbReference type="EMBL" id="LR130779">
    <property type="protein sequence ID" value="VDN62266.1"/>
    <property type="molecule type" value="Genomic_DNA"/>
</dbReference>
<organism evidence="2">
    <name type="scientific">Ectopseudomonas oleovorans</name>
    <name type="common">Pseudomonas oleovorans</name>
    <dbReference type="NCBI Taxonomy" id="301"/>
    <lineage>
        <taxon>Bacteria</taxon>
        <taxon>Pseudomonadati</taxon>
        <taxon>Pseudomonadota</taxon>
        <taxon>Gammaproteobacteria</taxon>
        <taxon>Pseudomonadales</taxon>
        <taxon>Pseudomonadaceae</taxon>
        <taxon>Ectopseudomonas</taxon>
    </lineage>
</organism>
<reference evidence="2" key="1">
    <citation type="submission" date="2018-11" db="EMBL/GenBank/DDBJ databases">
        <authorList>
            <consortium name="Genoscope - CEA"/>
            <person name="William W."/>
        </authorList>
    </citation>
    <scope>NUCLEOTIDE SEQUENCE [LARGE SCALE GENOMIC DNA]</scope>
    <source>
        <strain evidence="2">T9AD</strain>
    </source>
</reference>